<evidence type="ECO:0000313" key="2">
    <source>
        <dbReference type="Proteomes" id="UP000323386"/>
    </source>
</evidence>
<evidence type="ECO:0000313" key="1">
    <source>
        <dbReference type="EMBL" id="SPO41150.1"/>
    </source>
</evidence>
<dbReference type="AlphaFoldDB" id="A0A5C3FA98"/>
<name>A0A5C3FA98_9BASI</name>
<dbReference type="Proteomes" id="UP000323386">
    <property type="component" value="Unassembled WGS sequence"/>
</dbReference>
<protein>
    <submittedName>
        <fullName evidence="1">Uncharacterized protein</fullName>
    </submittedName>
</protein>
<dbReference type="EMBL" id="OOIP01000025">
    <property type="protein sequence ID" value="SPO41150.1"/>
    <property type="molecule type" value="Genomic_DNA"/>
</dbReference>
<keyword evidence="2" id="KW-1185">Reference proteome</keyword>
<sequence>MSTTIVLTLPDPSDVLAQIREPLDALLVFVERGVRLCTDLFLTCLRSCAGHDRAKLANLPLRVLVTIVVTSLLCHLARSRGQRLLPRSSVPALKEAEAGAEAAVWTEAAPEPLLDAPWLDAPFFDSTPEPQPHSNGPIVKDGEQQALRGFWPNGGHGLSIFAADARPSASSSSSASYSSSPVARRKPCKLLCEATQQQKQILLDLSWQEAELSMHYWFFSYSHPTCFRPSAASSETEGLGAGGQKVRCATDDEKMLVLLKFLADLRFYRKRTTVAEWVDPRQLDPPFRSDRHLASCKQAVARSNSTSFAARGPLTSYRVNHHLIYFRSLARDIRKDLWFPAEGAYHVTAWANVPGQTPVELGILVTSPTLPSRSFDHPPRPTLPKEG</sequence>
<organism evidence="1 2">
    <name type="scientific">Pseudozyma flocculosa</name>
    <dbReference type="NCBI Taxonomy" id="84751"/>
    <lineage>
        <taxon>Eukaryota</taxon>
        <taxon>Fungi</taxon>
        <taxon>Dikarya</taxon>
        <taxon>Basidiomycota</taxon>
        <taxon>Ustilaginomycotina</taxon>
        <taxon>Ustilaginomycetes</taxon>
        <taxon>Ustilaginales</taxon>
        <taxon>Ustilaginaceae</taxon>
        <taxon>Pseudozyma</taxon>
    </lineage>
</organism>
<proteinExistence type="predicted"/>
<reference evidence="1 2" key="1">
    <citation type="submission" date="2018-03" db="EMBL/GenBank/DDBJ databases">
        <authorList>
            <person name="Guldener U."/>
        </authorList>
    </citation>
    <scope>NUCLEOTIDE SEQUENCE [LARGE SCALE GENOMIC DNA]</scope>
    <source>
        <strain evidence="1 2">DAOM196992</strain>
    </source>
</reference>
<gene>
    <name evidence="1" type="ORF">PSFLO_06632</name>
</gene>
<accession>A0A5C3FA98</accession>